<dbReference type="SUPFAM" id="SSF46689">
    <property type="entry name" value="Homeodomain-like"/>
    <property type="match status" value="1"/>
</dbReference>
<evidence type="ECO:0000256" key="2">
    <source>
        <dbReference type="ARBA" id="ARBA00006363"/>
    </source>
</evidence>
<dbReference type="RefSeq" id="WP_380224785.1">
    <property type="nucleotide sequence ID" value="NZ_JBHSOF010000008.1"/>
</dbReference>
<dbReference type="PROSITE" id="PS50994">
    <property type="entry name" value="INTEGRASE"/>
    <property type="match status" value="1"/>
</dbReference>
<evidence type="ECO:0000256" key="1">
    <source>
        <dbReference type="ARBA" id="ARBA00002190"/>
    </source>
</evidence>
<name>A0ABW0WY12_9ACTN</name>
<dbReference type="Gene3D" id="3.30.420.10">
    <property type="entry name" value="Ribonuclease H-like superfamily/Ribonuclease H"/>
    <property type="match status" value="1"/>
</dbReference>
<dbReference type="PANTHER" id="PTHR10948:SF23">
    <property type="entry name" value="TRANSPOSASE INSI FOR INSERTION SEQUENCE ELEMENT IS30A-RELATED"/>
    <property type="match status" value="1"/>
</dbReference>
<evidence type="ECO:0000259" key="7">
    <source>
        <dbReference type="PROSITE" id="PS50994"/>
    </source>
</evidence>
<proteinExistence type="inferred from homology"/>
<evidence type="ECO:0000256" key="5">
    <source>
        <dbReference type="ARBA" id="ARBA00023172"/>
    </source>
</evidence>
<evidence type="ECO:0000313" key="9">
    <source>
        <dbReference type="Proteomes" id="UP001595975"/>
    </source>
</evidence>
<accession>A0ABW0WY12</accession>
<dbReference type="InterPro" id="IPR001598">
    <property type="entry name" value="Transposase_IS30_CS"/>
</dbReference>
<evidence type="ECO:0000256" key="6">
    <source>
        <dbReference type="SAM" id="MobiDB-lite"/>
    </source>
</evidence>
<feature type="domain" description="Integrase catalytic" evidence="7">
    <location>
        <begin position="240"/>
        <end position="403"/>
    </location>
</feature>
<feature type="compositionally biased region" description="Basic and acidic residues" evidence="6">
    <location>
        <begin position="47"/>
        <end position="69"/>
    </location>
</feature>
<comment type="similarity">
    <text evidence="2">Belongs to the transposase IS30 family.</text>
</comment>
<dbReference type="EMBL" id="JBHSOF010000008">
    <property type="protein sequence ID" value="MFC5663133.1"/>
    <property type="molecule type" value="Genomic_DNA"/>
</dbReference>
<keyword evidence="4" id="KW-0238">DNA-binding</keyword>
<keyword evidence="3" id="KW-0815">Transposition</keyword>
<evidence type="ECO:0000256" key="3">
    <source>
        <dbReference type="ARBA" id="ARBA00022578"/>
    </source>
</evidence>
<keyword evidence="9" id="KW-1185">Reference proteome</keyword>
<dbReference type="InterPro" id="IPR051917">
    <property type="entry name" value="Transposase-Integrase"/>
</dbReference>
<reference evidence="9" key="1">
    <citation type="journal article" date="2019" name="Int. J. Syst. Evol. Microbiol.">
        <title>The Global Catalogue of Microorganisms (GCM) 10K type strain sequencing project: providing services to taxonomists for standard genome sequencing and annotation.</title>
        <authorList>
            <consortium name="The Broad Institute Genomics Platform"/>
            <consortium name="The Broad Institute Genome Sequencing Center for Infectious Disease"/>
            <person name="Wu L."/>
            <person name="Ma J."/>
        </authorList>
    </citation>
    <scope>NUCLEOTIDE SEQUENCE [LARGE SCALE GENOMIC DNA]</scope>
    <source>
        <strain evidence="9">CGMCC 4.1437</strain>
    </source>
</reference>
<dbReference type="InterPro" id="IPR001584">
    <property type="entry name" value="Integrase_cat-core"/>
</dbReference>
<feature type="region of interest" description="Disordered" evidence="6">
    <location>
        <begin position="123"/>
        <end position="145"/>
    </location>
</feature>
<keyword evidence="5" id="KW-0233">DNA recombination</keyword>
<dbReference type="InterPro" id="IPR012337">
    <property type="entry name" value="RNaseH-like_sf"/>
</dbReference>
<dbReference type="PROSITE" id="PS01043">
    <property type="entry name" value="TRANSPOSASE_IS30"/>
    <property type="match status" value="1"/>
</dbReference>
<organism evidence="8 9">
    <name type="scientific">Kitasatospora misakiensis</name>
    <dbReference type="NCBI Taxonomy" id="67330"/>
    <lineage>
        <taxon>Bacteria</taxon>
        <taxon>Bacillati</taxon>
        <taxon>Actinomycetota</taxon>
        <taxon>Actinomycetes</taxon>
        <taxon>Kitasatosporales</taxon>
        <taxon>Streptomycetaceae</taxon>
        <taxon>Kitasatospora</taxon>
    </lineage>
</organism>
<evidence type="ECO:0000313" key="8">
    <source>
        <dbReference type="EMBL" id="MFC5663133.1"/>
    </source>
</evidence>
<dbReference type="InterPro" id="IPR036397">
    <property type="entry name" value="RNaseH_sf"/>
</dbReference>
<dbReference type="InterPro" id="IPR053392">
    <property type="entry name" value="Transposase_IS30-like"/>
</dbReference>
<dbReference type="SUPFAM" id="SSF53098">
    <property type="entry name" value="Ribonuclease H-like"/>
    <property type="match status" value="1"/>
</dbReference>
<dbReference type="Pfam" id="PF13936">
    <property type="entry name" value="HTH_38"/>
    <property type="match status" value="1"/>
</dbReference>
<sequence>MTFEIREDRQPQGPRKLRAEREEYFRLVQQGYSSKEASRLVGVHPRTGREWRNGRTDPKRFRAPARPERAPSCASGGSRYLREDERIHIADRLHEKATVRAIAAELGRSPSTVSREIRRNRHPENGRYRPHAAQARADARRPRPKTGKIASNLELRDFIQDRLDRKWSPEQICQALRDTFPERPEMHVVHETVYQALYVQGRGELRRELVAALRTGRARRKPRRQAACQQPRFAIPMVMISERPAEADDRAVPGRWEGDLIIGKDGASAIGTLVERATRYVMLLHLPEGRTAEHVRDALVTTVQTLPTHLVRSLTWDQGAEMAAHGSFTLATDIPVYFCDPASPWQRGSNENTNGLLRQYFPKGTDLTAHTSEHLAAVAAELNGRPRKTLGWETPAERLHKLLAA</sequence>
<dbReference type="InterPro" id="IPR009057">
    <property type="entry name" value="Homeodomain-like_sf"/>
</dbReference>
<comment type="caution">
    <text evidence="8">The sequence shown here is derived from an EMBL/GenBank/DDBJ whole genome shotgun (WGS) entry which is preliminary data.</text>
</comment>
<protein>
    <submittedName>
        <fullName evidence="8">IS30 family transposase</fullName>
    </submittedName>
</protein>
<dbReference type="InterPro" id="IPR025246">
    <property type="entry name" value="IS30-like_HTH"/>
</dbReference>
<dbReference type="NCBIfam" id="NF033563">
    <property type="entry name" value="transpos_IS30"/>
    <property type="match status" value="1"/>
</dbReference>
<dbReference type="Pfam" id="PF00665">
    <property type="entry name" value="rve"/>
    <property type="match status" value="1"/>
</dbReference>
<evidence type="ECO:0000256" key="4">
    <source>
        <dbReference type="ARBA" id="ARBA00023125"/>
    </source>
</evidence>
<comment type="function">
    <text evidence="1">Required for the transposition of the insertion element.</text>
</comment>
<dbReference type="Proteomes" id="UP001595975">
    <property type="component" value="Unassembled WGS sequence"/>
</dbReference>
<dbReference type="PANTHER" id="PTHR10948">
    <property type="entry name" value="TRANSPOSASE"/>
    <property type="match status" value="1"/>
</dbReference>
<gene>
    <name evidence="8" type="ORF">ACFP3U_09070</name>
</gene>
<feature type="region of interest" description="Disordered" evidence="6">
    <location>
        <begin position="38"/>
        <end position="77"/>
    </location>
</feature>